<dbReference type="SUPFAM" id="SSF48065">
    <property type="entry name" value="DBL homology domain (DH-domain)"/>
    <property type="match status" value="1"/>
</dbReference>
<dbReference type="InterPro" id="IPR035899">
    <property type="entry name" value="DBL_dom_sf"/>
</dbReference>
<dbReference type="PROSITE" id="PS50010">
    <property type="entry name" value="DH_2"/>
    <property type="match status" value="1"/>
</dbReference>
<dbReference type="AlphaFoldDB" id="A0A6B2L220"/>
<dbReference type="InterPro" id="IPR051092">
    <property type="entry name" value="FYVE_RhoGEF_PH"/>
</dbReference>
<dbReference type="GO" id="GO:0005085">
    <property type="term" value="F:guanyl-nucleotide exchange factor activity"/>
    <property type="evidence" value="ECO:0007669"/>
    <property type="project" value="InterPro"/>
</dbReference>
<feature type="coiled-coil region" evidence="1">
    <location>
        <begin position="196"/>
        <end position="229"/>
    </location>
</feature>
<dbReference type="PROSITE" id="PS00741">
    <property type="entry name" value="DH_1"/>
    <property type="match status" value="1"/>
</dbReference>
<evidence type="ECO:0000259" key="2">
    <source>
        <dbReference type="PROSITE" id="PS50010"/>
    </source>
</evidence>
<dbReference type="PANTHER" id="PTHR12673:SF263">
    <property type="entry name" value="PLECKSTRIN DOMAIN-CONTAINING PROTEIN"/>
    <property type="match status" value="1"/>
</dbReference>
<reference evidence="3" key="1">
    <citation type="journal article" date="2020" name="J. Eukaryot. Microbiol.">
        <title>De novo Sequencing, Assembly and Annotation of the Transcriptome for the Free-Living Testate Amoeba Arcella intermedia.</title>
        <authorList>
            <person name="Ribeiro G.M."/>
            <person name="Porfirio-Sousa A.L."/>
            <person name="Maurer-Alcala X.X."/>
            <person name="Katz L.A."/>
            <person name="Lahr D.J.G."/>
        </authorList>
    </citation>
    <scope>NUCLEOTIDE SEQUENCE</scope>
</reference>
<dbReference type="CDD" id="cd00160">
    <property type="entry name" value="RhoGEF"/>
    <property type="match status" value="1"/>
</dbReference>
<dbReference type="Gene3D" id="2.30.29.30">
    <property type="entry name" value="Pleckstrin-homology domain (PH domain)/Phosphotyrosine-binding domain (PTB)"/>
    <property type="match status" value="1"/>
</dbReference>
<organism evidence="3">
    <name type="scientific">Arcella intermedia</name>
    <dbReference type="NCBI Taxonomy" id="1963864"/>
    <lineage>
        <taxon>Eukaryota</taxon>
        <taxon>Amoebozoa</taxon>
        <taxon>Tubulinea</taxon>
        <taxon>Elardia</taxon>
        <taxon>Arcellinida</taxon>
        <taxon>Sphaerothecina</taxon>
        <taxon>Arcellidae</taxon>
        <taxon>Arcella</taxon>
    </lineage>
</organism>
<dbReference type="GO" id="GO:0035556">
    <property type="term" value="P:intracellular signal transduction"/>
    <property type="evidence" value="ECO:0007669"/>
    <property type="project" value="InterPro"/>
</dbReference>
<evidence type="ECO:0000313" key="3">
    <source>
        <dbReference type="EMBL" id="NDV31053.1"/>
    </source>
</evidence>
<dbReference type="InterPro" id="IPR011993">
    <property type="entry name" value="PH-like_dom_sf"/>
</dbReference>
<dbReference type="Pfam" id="PF00621">
    <property type="entry name" value="RhoGEF"/>
    <property type="match status" value="1"/>
</dbReference>
<dbReference type="SUPFAM" id="SSF50729">
    <property type="entry name" value="PH domain-like"/>
    <property type="match status" value="1"/>
</dbReference>
<feature type="domain" description="DH" evidence="2">
    <location>
        <begin position="25"/>
        <end position="213"/>
    </location>
</feature>
<dbReference type="PANTHER" id="PTHR12673">
    <property type="entry name" value="FACIOGENITAL DYSPLASIA PROTEIN"/>
    <property type="match status" value="1"/>
</dbReference>
<dbReference type="InterPro" id="IPR001331">
    <property type="entry name" value="GDS_CDC24_CS"/>
</dbReference>
<dbReference type="EMBL" id="GIBP01002084">
    <property type="protein sequence ID" value="NDV31053.1"/>
    <property type="molecule type" value="Transcribed_RNA"/>
</dbReference>
<dbReference type="InterPro" id="IPR000219">
    <property type="entry name" value="DH_dom"/>
</dbReference>
<dbReference type="SMART" id="SM00325">
    <property type="entry name" value="RhoGEF"/>
    <property type="match status" value="1"/>
</dbReference>
<keyword evidence="1" id="KW-0175">Coiled coil</keyword>
<sequence>MAKRSQFRQTVKDYADSEPGRIGYTRIKILFEFLSTEQSYVKGLNTAIEEWLRPLKANLETKNAVCTKKEVNKIFGSIEVVRNINAEFLARITYWLKVKFPHTAGFADLLLTIAPALNLYVDYVNNYDEARDTFEKLKENNSDFVNWMNNRKSQSGLVGDLSNLLITPVQRVPRYELLIRELIKHTSEKHMDYPLLNKAKEEFVQVNKKVNAKKREQETRQKLVQIERSIVSAAPLILVAPHRMYIKDGLLKFTFKNETLTGIVYILNDCIVLTQAVLKIKDKTVNLFKKTETSPQGTTENHYLETVSLKDLEILYDPNQLQFSLQQGESKYDFLFDTEDNKREWYTSFKEAIDAYALTALFEVAFSKEDKNFYVISAIYGKLRTGTTSTDKSDQIDVTSNILKIIEQQGGNQLILNSGSKSKLFNYTGAKKVKKQLKITCSIKQQVKEFIFQDTEGFVLNADSEPNNK</sequence>
<name>A0A6B2L220_9EUKA</name>
<dbReference type="GO" id="GO:0005737">
    <property type="term" value="C:cytoplasm"/>
    <property type="evidence" value="ECO:0007669"/>
    <property type="project" value="TreeGrafter"/>
</dbReference>
<proteinExistence type="predicted"/>
<dbReference type="Gene3D" id="1.20.900.10">
    <property type="entry name" value="Dbl homology (DH) domain"/>
    <property type="match status" value="1"/>
</dbReference>
<protein>
    <recommendedName>
        <fullName evidence="2">DH domain-containing protein</fullName>
    </recommendedName>
</protein>
<evidence type="ECO:0000256" key="1">
    <source>
        <dbReference type="SAM" id="Coils"/>
    </source>
</evidence>
<accession>A0A6B2L220</accession>